<sequence length="338" mass="36298">MAHPKQYTAFAFTEKGGKLQKISVDWKDPQEGEVVVKVLACGVCGSDEFVENVAFPFINLPTVPGHEIVGEVVAVPQSEKLWKIGQRVGSGWHGGHCLTCDTCRSGIFNLCDNVAINGVSRDGGYAEYATLRSEALLPIPEDMSPSEAAPLLCAGVTTYNSLRHMDVKPGDLVVVQGIGGLGHLAIQFANKMGYRTVALSSSADKQDLAKRLGAAHYIDGSQEDIAQALQKLGGAKVIVYTSQSSSMLESMIGGLAIDGQLLILGFPEATPLYLPSLIGKRASIRGWPSGTPRDSEETIDFAKFAGVKCMVQEFPLEKVQEAYDNRAKARFRGVIVPK</sequence>
<dbReference type="SMART" id="SM00829">
    <property type="entry name" value="PKS_ER"/>
    <property type="match status" value="1"/>
</dbReference>
<dbReference type="InterPro" id="IPR013149">
    <property type="entry name" value="ADH-like_C"/>
</dbReference>
<evidence type="ECO:0000259" key="7">
    <source>
        <dbReference type="SMART" id="SM00829"/>
    </source>
</evidence>
<organism evidence="8 9">
    <name type="scientific">Cerrena zonata</name>
    <dbReference type="NCBI Taxonomy" id="2478898"/>
    <lineage>
        <taxon>Eukaryota</taxon>
        <taxon>Fungi</taxon>
        <taxon>Dikarya</taxon>
        <taxon>Basidiomycota</taxon>
        <taxon>Agaricomycotina</taxon>
        <taxon>Agaricomycetes</taxon>
        <taxon>Polyporales</taxon>
        <taxon>Cerrenaceae</taxon>
        <taxon>Cerrena</taxon>
    </lineage>
</organism>
<evidence type="ECO:0000256" key="1">
    <source>
        <dbReference type="ARBA" id="ARBA00001947"/>
    </source>
</evidence>
<gene>
    <name evidence="8" type="ORF">QCA50_007183</name>
</gene>
<dbReference type="FunFam" id="3.40.50.720:FF:000039">
    <property type="entry name" value="Alcohol dehydrogenase AdhP"/>
    <property type="match status" value="1"/>
</dbReference>
<dbReference type="PANTHER" id="PTHR42940:SF7">
    <property type="entry name" value="ALCOHOL DEHYDROGENASE-LIKE N-TERMINAL DOMAIN-CONTAINING PROTEIN"/>
    <property type="match status" value="1"/>
</dbReference>
<evidence type="ECO:0000256" key="5">
    <source>
        <dbReference type="ARBA" id="ARBA00023002"/>
    </source>
</evidence>
<evidence type="ECO:0000256" key="4">
    <source>
        <dbReference type="ARBA" id="ARBA00022833"/>
    </source>
</evidence>
<evidence type="ECO:0000256" key="3">
    <source>
        <dbReference type="ARBA" id="ARBA00022723"/>
    </source>
</evidence>
<proteinExistence type="inferred from homology"/>
<dbReference type="AlphaFoldDB" id="A0AAW0G7S9"/>
<evidence type="ECO:0000313" key="9">
    <source>
        <dbReference type="Proteomes" id="UP001385951"/>
    </source>
</evidence>
<keyword evidence="5" id="KW-0560">Oxidoreductase</keyword>
<protein>
    <recommendedName>
        <fullName evidence="7">Enoyl reductase (ER) domain-containing protein</fullName>
    </recommendedName>
</protein>
<dbReference type="InterPro" id="IPR020843">
    <property type="entry name" value="ER"/>
</dbReference>
<dbReference type="InterPro" id="IPR013154">
    <property type="entry name" value="ADH-like_N"/>
</dbReference>
<dbReference type="EMBL" id="JASBNA010000008">
    <property type="protein sequence ID" value="KAK7689391.1"/>
    <property type="molecule type" value="Genomic_DNA"/>
</dbReference>
<dbReference type="SUPFAM" id="SSF51735">
    <property type="entry name" value="NAD(P)-binding Rossmann-fold domains"/>
    <property type="match status" value="1"/>
</dbReference>
<dbReference type="Proteomes" id="UP001385951">
    <property type="component" value="Unassembled WGS sequence"/>
</dbReference>
<dbReference type="GO" id="GO:0004022">
    <property type="term" value="F:alcohol dehydrogenase (NAD+) activity"/>
    <property type="evidence" value="ECO:0007669"/>
    <property type="project" value="TreeGrafter"/>
</dbReference>
<dbReference type="GO" id="GO:0005737">
    <property type="term" value="C:cytoplasm"/>
    <property type="evidence" value="ECO:0007669"/>
    <property type="project" value="TreeGrafter"/>
</dbReference>
<dbReference type="InterPro" id="IPR036291">
    <property type="entry name" value="NAD(P)-bd_dom_sf"/>
</dbReference>
<name>A0AAW0G7S9_9APHY</name>
<dbReference type="Gene3D" id="3.90.180.10">
    <property type="entry name" value="Medium-chain alcohol dehydrogenases, catalytic domain"/>
    <property type="match status" value="1"/>
</dbReference>
<comment type="similarity">
    <text evidence="2">Belongs to the zinc-containing alcohol dehydrogenase family.</text>
</comment>
<dbReference type="InterPro" id="IPR011032">
    <property type="entry name" value="GroES-like_sf"/>
</dbReference>
<evidence type="ECO:0000256" key="2">
    <source>
        <dbReference type="ARBA" id="ARBA00008072"/>
    </source>
</evidence>
<dbReference type="Gene3D" id="3.40.50.720">
    <property type="entry name" value="NAD(P)-binding Rossmann-like Domain"/>
    <property type="match status" value="1"/>
</dbReference>
<dbReference type="GO" id="GO:0046872">
    <property type="term" value="F:metal ion binding"/>
    <property type="evidence" value="ECO:0007669"/>
    <property type="project" value="UniProtKB-KW"/>
</dbReference>
<dbReference type="SUPFAM" id="SSF50129">
    <property type="entry name" value="GroES-like"/>
    <property type="match status" value="1"/>
</dbReference>
<dbReference type="CDD" id="cd08296">
    <property type="entry name" value="CAD_like"/>
    <property type="match status" value="1"/>
</dbReference>
<keyword evidence="6" id="KW-0520">NAD</keyword>
<feature type="domain" description="Enoyl reductase (ER)" evidence="7">
    <location>
        <begin position="17"/>
        <end position="336"/>
    </location>
</feature>
<accession>A0AAW0G7S9</accession>
<keyword evidence="4" id="KW-0862">Zinc</keyword>
<dbReference type="Pfam" id="PF00107">
    <property type="entry name" value="ADH_zinc_N"/>
    <property type="match status" value="1"/>
</dbReference>
<comment type="caution">
    <text evidence="8">The sequence shown here is derived from an EMBL/GenBank/DDBJ whole genome shotgun (WGS) entry which is preliminary data.</text>
</comment>
<evidence type="ECO:0000256" key="6">
    <source>
        <dbReference type="ARBA" id="ARBA00023027"/>
    </source>
</evidence>
<evidence type="ECO:0000313" key="8">
    <source>
        <dbReference type="EMBL" id="KAK7689391.1"/>
    </source>
</evidence>
<reference evidence="8 9" key="1">
    <citation type="submission" date="2022-09" db="EMBL/GenBank/DDBJ databases">
        <authorList>
            <person name="Palmer J.M."/>
        </authorList>
    </citation>
    <scope>NUCLEOTIDE SEQUENCE [LARGE SCALE GENOMIC DNA]</scope>
    <source>
        <strain evidence="8 9">DSM 7382</strain>
    </source>
</reference>
<dbReference type="Pfam" id="PF08240">
    <property type="entry name" value="ADH_N"/>
    <property type="match status" value="1"/>
</dbReference>
<comment type="cofactor">
    <cofactor evidence="1">
        <name>Zn(2+)</name>
        <dbReference type="ChEBI" id="CHEBI:29105"/>
    </cofactor>
</comment>
<keyword evidence="9" id="KW-1185">Reference proteome</keyword>
<dbReference type="PANTHER" id="PTHR42940">
    <property type="entry name" value="ALCOHOL DEHYDROGENASE 1-RELATED"/>
    <property type="match status" value="1"/>
</dbReference>
<keyword evidence="3" id="KW-0479">Metal-binding</keyword>